<dbReference type="InterPro" id="IPR000845">
    <property type="entry name" value="Nucleoside_phosphorylase_d"/>
</dbReference>
<comment type="caution">
    <text evidence="2">The sequence shown here is derived from an EMBL/GenBank/DDBJ whole genome shotgun (WGS) entry which is preliminary data.</text>
</comment>
<dbReference type="PANTHER" id="PTHR46082:SF6">
    <property type="entry name" value="AAA+ ATPASE DOMAIN-CONTAINING PROTEIN-RELATED"/>
    <property type="match status" value="1"/>
</dbReference>
<dbReference type="RefSeq" id="XP_040676735.1">
    <property type="nucleotide sequence ID" value="XM_040825308.1"/>
</dbReference>
<sequence>MATQPPPGTRRFEICIIHALPLEARMGKVHAAGTACGLASTFEHLKLALLMGICGASLRDTNGEDISLGDVVIGKHVVQYDLRRRYSHAFGMKDSPSEVLGRQNSEIRASVSKIESQKEAIRDSTHRYLAELLGKLDGRSGQLLEHSMPEDTRRTEAPAQTIGRPAIHFGTVASGDSVVKCSQVRDAIAEQSQAIAFEVEGAGVWVYVPCIVVRDVSDYADCRKDKQFQGYSAACASAYARAIVEQWVVTETRESRTASTTSERPVSFFNTASRTVNQGITQTFSGQINNF</sequence>
<dbReference type="EMBL" id="AZHE01000021">
    <property type="protein sequence ID" value="KHN95669.1"/>
    <property type="molecule type" value="Genomic_DNA"/>
</dbReference>
<dbReference type="Proteomes" id="UP000030816">
    <property type="component" value="Unassembled WGS sequence"/>
</dbReference>
<evidence type="ECO:0000313" key="3">
    <source>
        <dbReference type="Proteomes" id="UP000030816"/>
    </source>
</evidence>
<dbReference type="InterPro" id="IPR053137">
    <property type="entry name" value="NLR-like"/>
</dbReference>
<proteinExistence type="predicted"/>
<dbReference type="GO" id="GO:0003824">
    <property type="term" value="F:catalytic activity"/>
    <property type="evidence" value="ECO:0007669"/>
    <property type="project" value="InterPro"/>
</dbReference>
<organism evidence="2 3">
    <name type="scientific">Metarhizium album (strain ARSEF 1941)</name>
    <dbReference type="NCBI Taxonomy" id="1081103"/>
    <lineage>
        <taxon>Eukaryota</taxon>
        <taxon>Fungi</taxon>
        <taxon>Dikarya</taxon>
        <taxon>Ascomycota</taxon>
        <taxon>Pezizomycotina</taxon>
        <taxon>Sordariomycetes</taxon>
        <taxon>Hypocreomycetidae</taxon>
        <taxon>Hypocreales</taxon>
        <taxon>Clavicipitaceae</taxon>
        <taxon>Metarhizium</taxon>
    </lineage>
</organism>
<feature type="domain" description="Nucleoside phosphorylase" evidence="1">
    <location>
        <begin position="26"/>
        <end position="236"/>
    </location>
</feature>
<dbReference type="HOGENOM" id="CLU_000288_34_22_1"/>
<dbReference type="Pfam" id="PF01048">
    <property type="entry name" value="PNP_UDP_1"/>
    <property type="match status" value="1"/>
</dbReference>
<evidence type="ECO:0000259" key="1">
    <source>
        <dbReference type="Pfam" id="PF01048"/>
    </source>
</evidence>
<dbReference type="GO" id="GO:0009116">
    <property type="term" value="P:nucleoside metabolic process"/>
    <property type="evidence" value="ECO:0007669"/>
    <property type="project" value="InterPro"/>
</dbReference>
<name>A0A0B2WPW2_METAS</name>
<accession>A0A0B2WPW2</accession>
<dbReference type="GeneID" id="63740965"/>
<dbReference type="SUPFAM" id="SSF53167">
    <property type="entry name" value="Purine and uridine phosphorylases"/>
    <property type="match status" value="1"/>
</dbReference>
<gene>
    <name evidence="2" type="ORF">MAM_06510</name>
</gene>
<dbReference type="OrthoDB" id="1577640at2759"/>
<protein>
    <submittedName>
        <fullName evidence="2">Nucleoside phosphorylase domain protein</fullName>
    </submittedName>
</protein>
<dbReference type="Gene3D" id="3.40.50.1580">
    <property type="entry name" value="Nucleoside phosphorylase domain"/>
    <property type="match status" value="1"/>
</dbReference>
<dbReference type="AlphaFoldDB" id="A0A0B2WPW2"/>
<evidence type="ECO:0000313" key="2">
    <source>
        <dbReference type="EMBL" id="KHN95669.1"/>
    </source>
</evidence>
<dbReference type="STRING" id="1081103.A0A0B2WPW2"/>
<dbReference type="PANTHER" id="PTHR46082">
    <property type="entry name" value="ATP/GTP-BINDING PROTEIN-RELATED"/>
    <property type="match status" value="1"/>
</dbReference>
<reference evidence="2 3" key="1">
    <citation type="journal article" date="2014" name="Proc. Natl. Acad. Sci. U.S.A.">
        <title>Trajectory and genomic determinants of fungal-pathogen speciation and host adaptation.</title>
        <authorList>
            <person name="Hu X."/>
            <person name="Xiao G."/>
            <person name="Zheng P."/>
            <person name="Shang Y."/>
            <person name="Su Y."/>
            <person name="Zhang X."/>
            <person name="Liu X."/>
            <person name="Zhan S."/>
            <person name="St Leger R.J."/>
            <person name="Wang C."/>
        </authorList>
    </citation>
    <scope>NUCLEOTIDE SEQUENCE [LARGE SCALE GENOMIC DNA]</scope>
    <source>
        <strain evidence="2 3">ARSEF 1941</strain>
    </source>
</reference>
<keyword evidence="3" id="KW-1185">Reference proteome</keyword>
<dbReference type="InterPro" id="IPR035994">
    <property type="entry name" value="Nucleoside_phosphorylase_sf"/>
</dbReference>